<accession>A0A0K0D4M6</accession>
<dbReference type="AlphaFoldDB" id="A0A0K0D4M6"/>
<sequence>LSSDESVGQRAAQNHVNRMCLALKVLLIDSDVAGCSG</sequence>
<evidence type="ECO:0000313" key="2">
    <source>
        <dbReference type="WBParaSite" id="ACAC_0000502101-mRNA-1"/>
    </source>
</evidence>
<reference evidence="2" key="2">
    <citation type="submission" date="2017-02" db="UniProtKB">
        <authorList>
            <consortium name="WormBaseParasite"/>
        </authorList>
    </citation>
    <scope>IDENTIFICATION</scope>
</reference>
<proteinExistence type="predicted"/>
<evidence type="ECO:0000313" key="1">
    <source>
        <dbReference type="Proteomes" id="UP000035642"/>
    </source>
</evidence>
<protein>
    <submittedName>
        <fullName evidence="2">Transcriptional regulator</fullName>
    </submittedName>
</protein>
<keyword evidence="1" id="KW-1185">Reference proteome</keyword>
<dbReference type="Proteomes" id="UP000035642">
    <property type="component" value="Unassembled WGS sequence"/>
</dbReference>
<dbReference type="WBParaSite" id="ACAC_0000502101-mRNA-1">
    <property type="protein sequence ID" value="ACAC_0000502101-mRNA-1"/>
    <property type="gene ID" value="ACAC_0000502101"/>
</dbReference>
<name>A0A0K0D4M6_ANGCA</name>
<reference evidence="1" key="1">
    <citation type="submission" date="2012-09" db="EMBL/GenBank/DDBJ databases">
        <authorList>
            <person name="Martin A.A."/>
        </authorList>
    </citation>
    <scope>NUCLEOTIDE SEQUENCE</scope>
</reference>
<organism evidence="1 2">
    <name type="scientific">Angiostrongylus cantonensis</name>
    <name type="common">Rat lungworm</name>
    <dbReference type="NCBI Taxonomy" id="6313"/>
    <lineage>
        <taxon>Eukaryota</taxon>
        <taxon>Metazoa</taxon>
        <taxon>Ecdysozoa</taxon>
        <taxon>Nematoda</taxon>
        <taxon>Chromadorea</taxon>
        <taxon>Rhabditida</taxon>
        <taxon>Rhabditina</taxon>
        <taxon>Rhabditomorpha</taxon>
        <taxon>Strongyloidea</taxon>
        <taxon>Metastrongylidae</taxon>
        <taxon>Angiostrongylus</taxon>
    </lineage>
</organism>